<reference evidence="2 3" key="1">
    <citation type="submission" date="2020-05" db="EMBL/GenBank/DDBJ databases">
        <title>Complete genome sequence of Gemmatimonas greenlandica TET16.</title>
        <authorList>
            <person name="Zeng Y."/>
        </authorList>
    </citation>
    <scope>NUCLEOTIDE SEQUENCE [LARGE SCALE GENOMIC DNA]</scope>
    <source>
        <strain evidence="2 3">TET16</strain>
    </source>
</reference>
<dbReference type="EMBL" id="CP053085">
    <property type="protein sequence ID" value="QJR37885.1"/>
    <property type="molecule type" value="Genomic_DNA"/>
</dbReference>
<gene>
    <name evidence="2" type="ORF">HKW67_21325</name>
</gene>
<evidence type="ECO:0000259" key="1">
    <source>
        <dbReference type="Pfam" id="PF01979"/>
    </source>
</evidence>
<dbReference type="Pfam" id="PF01979">
    <property type="entry name" value="Amidohydro_1"/>
    <property type="match status" value="1"/>
</dbReference>
<dbReference type="RefSeq" id="WP_171227321.1">
    <property type="nucleotide sequence ID" value="NZ_CP053085.1"/>
</dbReference>
<protein>
    <submittedName>
        <fullName evidence="2">Amidohydrolase family protein</fullName>
    </submittedName>
</protein>
<feature type="domain" description="Amidohydrolase-related" evidence="1">
    <location>
        <begin position="126"/>
        <end position="230"/>
    </location>
</feature>
<dbReference type="PANTHER" id="PTHR43135">
    <property type="entry name" value="ALPHA-D-RIBOSE 1-METHYLPHOSPHONATE 5-TRIPHOSPHATE DIPHOSPHATASE"/>
    <property type="match status" value="1"/>
</dbReference>
<name>A0A6M4IUM4_9BACT</name>
<dbReference type="Gene3D" id="2.30.40.10">
    <property type="entry name" value="Urease, subunit C, domain 1"/>
    <property type="match status" value="1"/>
</dbReference>
<dbReference type="KEGG" id="ggr:HKW67_21325"/>
<keyword evidence="2" id="KW-0378">Hydrolase</keyword>
<accession>A0A6M4IUM4</accession>
<sequence>MEPVRVVRTRRRRVAGLARRAGPPRRDRRAERRPLRERQWSRWLAGYDAACADTLALQLRRAGTWQTPTLVINRSYSFPDSTWGSDAERASVAAGVLAGWDTTRAELLAEYGVQGRAAWRARWMYERQMLQRMVAAGVGVLAGSDASDEPFVYAGSSLHEELVLLVQAGLTPLQALQAATVNPARFLSATDSLGTVAVGRLADLVLLDANPLVDIRHTTRIRGVVRDGHWLDRTALDGLLIQARRAPNPAP</sequence>
<dbReference type="InterPro" id="IPR011059">
    <property type="entry name" value="Metal-dep_hydrolase_composite"/>
</dbReference>
<dbReference type="PANTHER" id="PTHR43135:SF3">
    <property type="entry name" value="ALPHA-D-RIBOSE 1-METHYLPHOSPHONATE 5-TRIPHOSPHATE DIPHOSPHATASE"/>
    <property type="match status" value="1"/>
</dbReference>
<dbReference type="SUPFAM" id="SSF51556">
    <property type="entry name" value="Metallo-dependent hydrolases"/>
    <property type="match status" value="1"/>
</dbReference>
<dbReference type="SUPFAM" id="SSF51338">
    <property type="entry name" value="Composite domain of metallo-dependent hydrolases"/>
    <property type="match status" value="1"/>
</dbReference>
<dbReference type="AlphaFoldDB" id="A0A6M4IUM4"/>
<proteinExistence type="predicted"/>
<dbReference type="Gene3D" id="3.20.20.140">
    <property type="entry name" value="Metal-dependent hydrolases"/>
    <property type="match status" value="1"/>
</dbReference>
<evidence type="ECO:0000313" key="3">
    <source>
        <dbReference type="Proteomes" id="UP000500938"/>
    </source>
</evidence>
<dbReference type="GO" id="GO:0016810">
    <property type="term" value="F:hydrolase activity, acting on carbon-nitrogen (but not peptide) bonds"/>
    <property type="evidence" value="ECO:0007669"/>
    <property type="project" value="InterPro"/>
</dbReference>
<evidence type="ECO:0000313" key="2">
    <source>
        <dbReference type="EMBL" id="QJR37885.1"/>
    </source>
</evidence>
<dbReference type="InterPro" id="IPR006680">
    <property type="entry name" value="Amidohydro-rel"/>
</dbReference>
<organism evidence="2 3">
    <name type="scientific">Gemmatimonas groenlandica</name>
    <dbReference type="NCBI Taxonomy" id="2732249"/>
    <lineage>
        <taxon>Bacteria</taxon>
        <taxon>Pseudomonadati</taxon>
        <taxon>Gemmatimonadota</taxon>
        <taxon>Gemmatimonadia</taxon>
        <taxon>Gemmatimonadales</taxon>
        <taxon>Gemmatimonadaceae</taxon>
        <taxon>Gemmatimonas</taxon>
    </lineage>
</organism>
<keyword evidence="3" id="KW-1185">Reference proteome</keyword>
<dbReference type="InterPro" id="IPR032466">
    <property type="entry name" value="Metal_Hydrolase"/>
</dbReference>
<dbReference type="InterPro" id="IPR051781">
    <property type="entry name" value="Metallo-dep_Hydrolase"/>
</dbReference>
<dbReference type="Proteomes" id="UP000500938">
    <property type="component" value="Chromosome"/>
</dbReference>